<keyword evidence="2" id="KW-1185">Reference proteome</keyword>
<sequence>MSNSLVHKSLELLGYEKDLHKEQKKRKKRKDTRYKGVLDLIPTKHRIISKHEKTDFGTVLTRSSKTTVYETQKRIAAQQDPTDENVQRLLLLSSNRINPETTNKLLHRAVRKRYIQQKKKPKEPEETAFTEEDFKKFEQEYVQ</sequence>
<dbReference type="Proteomes" id="UP001497644">
    <property type="component" value="Chromosome 11"/>
</dbReference>
<organism evidence="1 2">
    <name type="scientific">Lasius platythorax</name>
    <dbReference type="NCBI Taxonomy" id="488582"/>
    <lineage>
        <taxon>Eukaryota</taxon>
        <taxon>Metazoa</taxon>
        <taxon>Ecdysozoa</taxon>
        <taxon>Arthropoda</taxon>
        <taxon>Hexapoda</taxon>
        <taxon>Insecta</taxon>
        <taxon>Pterygota</taxon>
        <taxon>Neoptera</taxon>
        <taxon>Endopterygota</taxon>
        <taxon>Hymenoptera</taxon>
        <taxon>Apocrita</taxon>
        <taxon>Aculeata</taxon>
        <taxon>Formicoidea</taxon>
        <taxon>Formicidae</taxon>
        <taxon>Formicinae</taxon>
        <taxon>Lasius</taxon>
        <taxon>Lasius</taxon>
    </lineage>
</organism>
<evidence type="ECO:0008006" key="3">
    <source>
        <dbReference type="Google" id="ProtNLM"/>
    </source>
</evidence>
<proteinExistence type="predicted"/>
<accession>A0AAV2NAD9</accession>
<reference evidence="1" key="1">
    <citation type="submission" date="2024-04" db="EMBL/GenBank/DDBJ databases">
        <authorList>
            <consortium name="Molecular Ecology Group"/>
        </authorList>
    </citation>
    <scope>NUCLEOTIDE SEQUENCE</scope>
</reference>
<protein>
    <recommendedName>
        <fullName evidence="3">40S ribosomal protein S19-binding protein 1</fullName>
    </recommendedName>
</protein>
<dbReference type="PRINTS" id="PR02029">
    <property type="entry name" value="ACTREGSIRT1"/>
</dbReference>
<dbReference type="AlphaFoldDB" id="A0AAV2NAD9"/>
<evidence type="ECO:0000313" key="1">
    <source>
        <dbReference type="EMBL" id="CAL1676506.1"/>
    </source>
</evidence>
<name>A0AAV2NAD9_9HYME</name>
<dbReference type="InterPro" id="IPR023262">
    <property type="entry name" value="AROS"/>
</dbReference>
<dbReference type="Pfam" id="PF15684">
    <property type="entry name" value="AROS"/>
    <property type="match status" value="1"/>
</dbReference>
<gene>
    <name evidence="1" type="ORF">LPLAT_LOCUS2683</name>
</gene>
<dbReference type="EMBL" id="OZ034834">
    <property type="protein sequence ID" value="CAL1676506.1"/>
    <property type="molecule type" value="Genomic_DNA"/>
</dbReference>
<evidence type="ECO:0000313" key="2">
    <source>
        <dbReference type="Proteomes" id="UP001497644"/>
    </source>
</evidence>